<dbReference type="RefSeq" id="WP_191724981.1">
    <property type="nucleotide sequence ID" value="NZ_JACSPY010000001.1"/>
</dbReference>
<gene>
    <name evidence="2" type="ORF">H9634_01090</name>
</gene>
<dbReference type="EMBL" id="JACSPY010000001">
    <property type="protein sequence ID" value="MBD8019379.1"/>
    <property type="molecule type" value="Genomic_DNA"/>
</dbReference>
<evidence type="ECO:0000313" key="3">
    <source>
        <dbReference type="Proteomes" id="UP000651517"/>
    </source>
</evidence>
<comment type="caution">
    <text evidence="2">The sequence shown here is derived from an EMBL/GenBank/DDBJ whole genome shotgun (WGS) entry which is preliminary data.</text>
</comment>
<evidence type="ECO:0000256" key="1">
    <source>
        <dbReference type="SAM" id="MobiDB-lite"/>
    </source>
</evidence>
<dbReference type="Proteomes" id="UP000651517">
    <property type="component" value="Unassembled WGS sequence"/>
</dbReference>
<organism evidence="2 3">
    <name type="scientific">Brevibacterium gallinarum</name>
    <dbReference type="NCBI Taxonomy" id="2762220"/>
    <lineage>
        <taxon>Bacteria</taxon>
        <taxon>Bacillati</taxon>
        <taxon>Actinomycetota</taxon>
        <taxon>Actinomycetes</taxon>
        <taxon>Micrococcales</taxon>
        <taxon>Brevibacteriaceae</taxon>
        <taxon>Brevibacterium</taxon>
    </lineage>
</organism>
<feature type="region of interest" description="Disordered" evidence="1">
    <location>
        <begin position="177"/>
        <end position="205"/>
    </location>
</feature>
<feature type="compositionally biased region" description="Low complexity" evidence="1">
    <location>
        <begin position="193"/>
        <end position="205"/>
    </location>
</feature>
<dbReference type="Pfam" id="PF05119">
    <property type="entry name" value="Terminase_4"/>
    <property type="match status" value="1"/>
</dbReference>
<accession>A0ABR8WQM1</accession>
<name>A0ABR8WQM1_9MICO</name>
<reference evidence="2 3" key="1">
    <citation type="submission" date="2020-08" db="EMBL/GenBank/DDBJ databases">
        <title>A Genomic Blueprint of the Chicken Gut Microbiome.</title>
        <authorList>
            <person name="Gilroy R."/>
            <person name="Ravi A."/>
            <person name="Getino M."/>
            <person name="Pursley I."/>
            <person name="Horton D.L."/>
            <person name="Alikhan N.-F."/>
            <person name="Baker D."/>
            <person name="Gharbi K."/>
            <person name="Hall N."/>
            <person name="Watson M."/>
            <person name="Adriaenssens E.M."/>
            <person name="Foster-Nyarko E."/>
            <person name="Jarju S."/>
            <person name="Secka A."/>
            <person name="Antonio M."/>
            <person name="Oren A."/>
            <person name="Chaudhuri R."/>
            <person name="La Ragione R.M."/>
            <person name="Hildebrand F."/>
            <person name="Pallen M.J."/>
        </authorList>
    </citation>
    <scope>NUCLEOTIDE SEQUENCE [LARGE SCALE GENOMIC DNA]</scope>
    <source>
        <strain evidence="2 3">Re57</strain>
    </source>
</reference>
<evidence type="ECO:0000313" key="2">
    <source>
        <dbReference type="EMBL" id="MBD8019379.1"/>
    </source>
</evidence>
<keyword evidence="3" id="KW-1185">Reference proteome</keyword>
<proteinExistence type="predicted"/>
<protein>
    <submittedName>
        <fullName evidence="2">P27 family phage terminase small subunit</fullName>
    </submittedName>
</protein>
<dbReference type="InterPro" id="IPR006448">
    <property type="entry name" value="Phage_term_ssu_P27"/>
</dbReference>
<sequence>MIRVSDWSAPDHLPESVAEVWNEVIAAHPKPARIIGPTLEAFCYQVSILRDAQRRIGAEGLVVADEKGRPVPHPALGIAKDAQNEVRKWGAKFQPPVPARRRAGPMYDETVKSVTSAKHLVGKDEYAGPVAAVKTLAWLIDEAQRAGIEELQKASFGTIPTYLKACEALQITPASVPVPEKSDDEAKSKKSKLAALQGGLSASGA</sequence>